<dbReference type="EMBL" id="PRDK01000009">
    <property type="protein sequence ID" value="MBE8715001.1"/>
    <property type="molecule type" value="Genomic_DNA"/>
</dbReference>
<dbReference type="Gene3D" id="2.60.40.1740">
    <property type="entry name" value="hypothetical protein (bacova_03559)"/>
    <property type="match status" value="1"/>
</dbReference>
<reference evidence="2" key="1">
    <citation type="submission" date="2018-02" db="EMBL/GenBank/DDBJ databases">
        <authorList>
            <person name="Vasarhelyi B.M."/>
            <person name="Deshmukh S."/>
            <person name="Balint B."/>
            <person name="Kukolya J."/>
        </authorList>
    </citation>
    <scope>NUCLEOTIDE SEQUENCE</scope>
    <source>
        <strain evidence="2">KB22</strain>
    </source>
</reference>
<dbReference type="GO" id="GO:0004553">
    <property type="term" value="F:hydrolase activity, hydrolyzing O-glycosyl compounds"/>
    <property type="evidence" value="ECO:0007669"/>
    <property type="project" value="UniProtKB-ARBA"/>
</dbReference>
<dbReference type="Proteomes" id="UP000616201">
    <property type="component" value="Unassembled WGS sequence"/>
</dbReference>
<dbReference type="SUPFAM" id="SSF49899">
    <property type="entry name" value="Concanavalin A-like lectins/glucanases"/>
    <property type="match status" value="1"/>
</dbReference>
<protein>
    <recommendedName>
        <fullName evidence="1">BT-3987-like N-terminal domain-containing protein</fullName>
    </recommendedName>
</protein>
<dbReference type="InterPro" id="IPR013728">
    <property type="entry name" value="BT_3987-like_N"/>
</dbReference>
<dbReference type="InterPro" id="IPR013320">
    <property type="entry name" value="ConA-like_dom_sf"/>
</dbReference>
<evidence type="ECO:0000313" key="3">
    <source>
        <dbReference type="Proteomes" id="UP000616201"/>
    </source>
</evidence>
<dbReference type="PROSITE" id="PS51257">
    <property type="entry name" value="PROKAR_LIPOPROTEIN"/>
    <property type="match status" value="1"/>
</dbReference>
<dbReference type="AlphaFoldDB" id="A0A928YR69"/>
<comment type="caution">
    <text evidence="2">The sequence shown here is derived from an EMBL/GenBank/DDBJ whole genome shotgun (WGS) entry which is preliminary data.</text>
</comment>
<dbReference type="Pfam" id="PF13385">
    <property type="entry name" value="Laminin_G_3"/>
    <property type="match status" value="1"/>
</dbReference>
<sequence>MKNIKYFTLGILSLFISCNNAEYEILDNAVYISAAASSSEKAETITMNNGATIQLLVRLAKAVEEDVEVEVVLDQSLLTPYNEMAGTEYLPITNLTLPAGAKVVIPAGEISAAYTIQVEDFDTGSDRYAVGVSLGKVLKGNVPVSTSQASYLYILAKPLNVSVPEMTGPNAVIAAPSTNWGINVNQWTIECWAKMSAYSINNQAIFYTGSNDHEIYIRFGDANRPYNYLQIKTLGGQVQTASDLVANRWYHWAFVYDGTTLSIYRDGEADVKFNPPAPLGGSVRIDFLQMIASGTYFRDRAQMGEVRLWNTAISQTQIKNNMYFSINPKNPNLIGYWPMNEGTGNTFNDITGNGHNATAGANVIRSWIPNVNFRNL</sequence>
<dbReference type="Pfam" id="PF08522">
    <property type="entry name" value="BT_3987-like_N"/>
    <property type="match status" value="1"/>
</dbReference>
<evidence type="ECO:0000313" key="2">
    <source>
        <dbReference type="EMBL" id="MBE8715001.1"/>
    </source>
</evidence>
<dbReference type="GO" id="GO:0005975">
    <property type="term" value="P:carbohydrate metabolic process"/>
    <property type="evidence" value="ECO:0007669"/>
    <property type="project" value="UniProtKB-ARBA"/>
</dbReference>
<dbReference type="RefSeq" id="WP_231388343.1">
    <property type="nucleotide sequence ID" value="NZ_MU158698.1"/>
</dbReference>
<gene>
    <name evidence="2" type="ORF">C4F49_15055</name>
</gene>
<feature type="domain" description="BT-3987-like N-terminal" evidence="1">
    <location>
        <begin position="27"/>
        <end position="134"/>
    </location>
</feature>
<evidence type="ECO:0000259" key="1">
    <source>
        <dbReference type="Pfam" id="PF08522"/>
    </source>
</evidence>
<organism evidence="2 3">
    <name type="scientific">Sphingobacterium hungaricum</name>
    <dbReference type="NCBI Taxonomy" id="2082723"/>
    <lineage>
        <taxon>Bacteria</taxon>
        <taxon>Pseudomonadati</taxon>
        <taxon>Bacteroidota</taxon>
        <taxon>Sphingobacteriia</taxon>
        <taxon>Sphingobacteriales</taxon>
        <taxon>Sphingobacteriaceae</taxon>
        <taxon>Sphingobacterium</taxon>
    </lineage>
</organism>
<keyword evidence="3" id="KW-1185">Reference proteome</keyword>
<dbReference type="Gene3D" id="2.60.120.200">
    <property type="match status" value="1"/>
</dbReference>
<name>A0A928YR69_9SPHI</name>
<proteinExistence type="predicted"/>
<accession>A0A928YR69</accession>